<dbReference type="CDD" id="cd02932">
    <property type="entry name" value="OYE_YqiM_FMN"/>
    <property type="match status" value="1"/>
</dbReference>
<name>A0A975XTP7_9RHOO</name>
<evidence type="ECO:0000256" key="2">
    <source>
        <dbReference type="ARBA" id="ARBA00022630"/>
    </source>
</evidence>
<dbReference type="KEGG" id="aiq:Azoinq_08720"/>
<protein>
    <submittedName>
        <fullName evidence="7">NADH:flavin oxidoreductase/NADH oxidase</fullName>
    </submittedName>
</protein>
<evidence type="ECO:0000256" key="4">
    <source>
        <dbReference type="ARBA" id="ARBA00022857"/>
    </source>
</evidence>
<keyword evidence="2" id="KW-0285">Flavoprotein</keyword>
<evidence type="ECO:0000256" key="5">
    <source>
        <dbReference type="ARBA" id="ARBA00023002"/>
    </source>
</evidence>
<organism evidence="7 8">
    <name type="scientific">Azospira inquinata</name>
    <dbReference type="NCBI Taxonomy" id="2785627"/>
    <lineage>
        <taxon>Bacteria</taxon>
        <taxon>Pseudomonadati</taxon>
        <taxon>Pseudomonadota</taxon>
        <taxon>Betaproteobacteria</taxon>
        <taxon>Rhodocyclales</taxon>
        <taxon>Rhodocyclaceae</taxon>
        <taxon>Azospira</taxon>
    </lineage>
</organism>
<dbReference type="InterPro" id="IPR001155">
    <property type="entry name" value="OxRdtase_FMN_N"/>
</dbReference>
<feature type="domain" description="NADH:flavin oxidoreductase/NADH oxidase N-terminal" evidence="6">
    <location>
        <begin position="5"/>
        <end position="340"/>
    </location>
</feature>
<proteinExistence type="predicted"/>
<dbReference type="RefSeq" id="WP_216129948.1">
    <property type="nucleotide sequence ID" value="NZ_CP064782.1"/>
</dbReference>
<keyword evidence="3" id="KW-0288">FMN</keyword>
<accession>A0A975XTP7</accession>
<evidence type="ECO:0000256" key="1">
    <source>
        <dbReference type="ARBA" id="ARBA00001917"/>
    </source>
</evidence>
<evidence type="ECO:0000313" key="8">
    <source>
        <dbReference type="Proteomes" id="UP000683428"/>
    </source>
</evidence>
<keyword evidence="5" id="KW-0560">Oxidoreductase</keyword>
<dbReference type="GO" id="GO:0003959">
    <property type="term" value="F:NADPH dehydrogenase activity"/>
    <property type="evidence" value="ECO:0007669"/>
    <property type="project" value="InterPro"/>
</dbReference>
<dbReference type="GO" id="GO:0050661">
    <property type="term" value="F:NADP binding"/>
    <property type="evidence" value="ECO:0007669"/>
    <property type="project" value="InterPro"/>
</dbReference>
<dbReference type="Pfam" id="PF00724">
    <property type="entry name" value="Oxidored_FMN"/>
    <property type="match status" value="1"/>
</dbReference>
<comment type="cofactor">
    <cofactor evidence="1">
        <name>FMN</name>
        <dbReference type="ChEBI" id="CHEBI:58210"/>
    </cofactor>
</comment>
<sequence>MTSPLFTPFQLGALSLANRIVIPPMCQYSAQNGEVGDWHLMHLGNLSHSGAGLLIAEATAVVPEGRISPACPGLWNEATEAAWARVIRAIRAYSPMPLAVQLAHAGRKASTRRPWEGHGRVAPEDGGWQTVAPSPLAYSADYPQPREMMPEELAALPGQFAQAAQRAARAGFDAIEIHAAHGYLLHQFLSPLSNQRRDGYGGSLENRLRLTLEVFAAVRAAFPAQRPVGIRLSATDWVEGGWDLDQTEILTRELAARGCAFFHISTGGLSPLQQIHPEPGYQLPFARRIKAATGIPTIGVGLITAARQAEGVIQAQDADLVAIGRAMLYNPRWPWHAAAELGAQISAPPQFWRSNPANVRPFRQD</sequence>
<dbReference type="PANTHER" id="PTHR43303">
    <property type="entry name" value="NADPH DEHYDROGENASE C23G7.10C-RELATED"/>
    <property type="match status" value="1"/>
</dbReference>
<dbReference type="InterPro" id="IPR044152">
    <property type="entry name" value="YqjM-like"/>
</dbReference>
<dbReference type="Proteomes" id="UP000683428">
    <property type="component" value="Chromosome"/>
</dbReference>
<keyword evidence="8" id="KW-1185">Reference proteome</keyword>
<evidence type="ECO:0000313" key="7">
    <source>
        <dbReference type="EMBL" id="QWT47957.1"/>
    </source>
</evidence>
<keyword evidence="4" id="KW-0521">NADP</keyword>
<dbReference type="AlphaFoldDB" id="A0A975XTP7"/>
<dbReference type="GO" id="GO:0010181">
    <property type="term" value="F:FMN binding"/>
    <property type="evidence" value="ECO:0007669"/>
    <property type="project" value="InterPro"/>
</dbReference>
<evidence type="ECO:0000256" key="3">
    <source>
        <dbReference type="ARBA" id="ARBA00022643"/>
    </source>
</evidence>
<gene>
    <name evidence="7" type="ORF">Azoinq_08720</name>
</gene>
<dbReference type="PANTHER" id="PTHR43303:SF4">
    <property type="entry name" value="NADPH DEHYDROGENASE C23G7.10C-RELATED"/>
    <property type="match status" value="1"/>
</dbReference>
<dbReference type="EMBL" id="CP064782">
    <property type="protein sequence ID" value="QWT47957.1"/>
    <property type="molecule type" value="Genomic_DNA"/>
</dbReference>
<reference evidence="7" key="1">
    <citation type="submission" date="2020-11" db="EMBL/GenBank/DDBJ databases">
        <title>Azospira inquinata sp. nov.</title>
        <authorList>
            <person name="Moe W.M."/>
            <person name="Mikes M.C."/>
        </authorList>
    </citation>
    <scope>NUCLEOTIDE SEQUENCE</scope>
    <source>
        <strain evidence="7">Azo-3</strain>
    </source>
</reference>
<evidence type="ECO:0000259" key="6">
    <source>
        <dbReference type="Pfam" id="PF00724"/>
    </source>
</evidence>